<gene>
    <name evidence="1" type="ORF">SAMN02745775_109111</name>
</gene>
<dbReference type="AlphaFoldDB" id="A0A1I4D6V8"/>
<evidence type="ECO:0000313" key="1">
    <source>
        <dbReference type="EMBL" id="SFK87721.1"/>
    </source>
</evidence>
<dbReference type="STRING" id="1123062.SAMN02745775_109111"/>
<keyword evidence="2" id="KW-1185">Reference proteome</keyword>
<reference evidence="1 2" key="1">
    <citation type="submission" date="2016-10" db="EMBL/GenBank/DDBJ databases">
        <authorList>
            <person name="de Groot N.N."/>
        </authorList>
    </citation>
    <scope>NUCLEOTIDE SEQUENCE [LARGE SCALE GENOMIC DNA]</scope>
    <source>
        <strain evidence="1 2">DSM 19981</strain>
    </source>
</reference>
<dbReference type="Gene3D" id="3.90.550.10">
    <property type="entry name" value="Spore Coat Polysaccharide Biosynthesis Protein SpsA, Chain A"/>
    <property type="match status" value="1"/>
</dbReference>
<dbReference type="InterPro" id="IPR029044">
    <property type="entry name" value="Nucleotide-diphossugar_trans"/>
</dbReference>
<dbReference type="Proteomes" id="UP000199473">
    <property type="component" value="Unassembled WGS sequence"/>
</dbReference>
<name>A0A1I4D6V8_9PROT</name>
<accession>A0A1I4D6V8</accession>
<sequence length="373" mass="42250">MSGDMPVVRAPIIIFAFARPDYLRRLCRSLKAQQGVLLDEASIHLMQDGAKSRRSAVTYAEPAMIEASIAAFREVFPRGQVHAAPENLGVAMNILRGERHAFQTLRADIAYFFEEDLELGPAYIAMMEVLAARFGGLSQLGYFAAYGDHRRQANPAAPQIVPLEHHWGFGLTRHCWQAMQPWLKPFHQVYQQVDYQARPHLRIVELFENCRVSSMASSQDVAKTMACADLGFARINTDVGFARYIGAVGESFREERFATQGFAEAPVMEALPEALPAGSAEVLSRIAAEKFEACSAHRRDAYERELATMRRSFFNPDRLVTREELEALWRLLMDRLPTDEEYYARNVGVRTLRQVRRSLLRSREAQAKGFYLG</sequence>
<dbReference type="EMBL" id="FOSQ01000009">
    <property type="protein sequence ID" value="SFK87721.1"/>
    <property type="molecule type" value="Genomic_DNA"/>
</dbReference>
<evidence type="ECO:0008006" key="3">
    <source>
        <dbReference type="Google" id="ProtNLM"/>
    </source>
</evidence>
<evidence type="ECO:0000313" key="2">
    <source>
        <dbReference type="Proteomes" id="UP000199473"/>
    </source>
</evidence>
<organism evidence="1 2">
    <name type="scientific">Falsiroseomonas stagni DSM 19981</name>
    <dbReference type="NCBI Taxonomy" id="1123062"/>
    <lineage>
        <taxon>Bacteria</taxon>
        <taxon>Pseudomonadati</taxon>
        <taxon>Pseudomonadota</taxon>
        <taxon>Alphaproteobacteria</taxon>
        <taxon>Acetobacterales</taxon>
        <taxon>Roseomonadaceae</taxon>
        <taxon>Falsiroseomonas</taxon>
    </lineage>
</organism>
<protein>
    <recommendedName>
        <fullName evidence="3">Glycosyl transferase family 2</fullName>
    </recommendedName>
</protein>
<dbReference type="SUPFAM" id="SSF53448">
    <property type="entry name" value="Nucleotide-diphospho-sugar transferases"/>
    <property type="match status" value="1"/>
</dbReference>
<proteinExistence type="predicted"/>